<dbReference type="PANTHER" id="PTHR31439:SF7">
    <property type="entry name" value="EXPRESSED PROTEIN"/>
    <property type="match status" value="1"/>
</dbReference>
<feature type="transmembrane region" description="Helical" evidence="1">
    <location>
        <begin position="526"/>
        <end position="547"/>
    </location>
</feature>
<sequence>MLDIWSWISELPDSTDWSESDSPLIFTLATSSARSSQANSTRAIQLRAERTSDANSDAFVTFTLLQEITAHSPTAYNSTCPRSQLQKFKPDPVSWVMDSHSPESFSTFFDLVFLTRLFWLCVFDVPSEVGSLYFNSILGPNLETLMCEHAPVLRTFLVTVGVDAELCFMRSLGYIIAKWFILRELGVGLQTLTPLSSQHLGFSYATEANGLWILKGYAPVSGMKRTRFNDNNGKFPVIEAKESVLRYALAHQQLEAVIQLEYFVGFYEGHIQVNAHVDNLRFHVAKLGFNKNDNAEYAEERYFPSRVRVWVGPEVGSTYVNGLSLGRSTSNGEREVEMQRIVKNSFGKAKNHKVKDRARMTTKTRMKNWRWDQDVEGNAAVFDAVLCDSMTGQEFATCKGNSSIRSRYNGSNRPFTKTGGLVFSRDEYGEGVGWRLSREMEGSVLKWRIGGEVWLSYWANNVESSYYETSSGGRCRCRSSLYCVLPCPTPSLSIGSWPFSATTAAAAAAFFVFGRGLLLDFSKSCLLVWFYFSSASLAFANAAINWFRDGLGWCSTSTAASPGLGCVAVGAGCSHPVNVCSLLPRQALSSSFVVISSGFPVMGTISSGVPSQSLSVRVSVTSFGLTFQDDQLIVRNEINSSRDMRL</sequence>
<dbReference type="Proteomes" id="UP001168877">
    <property type="component" value="Unassembled WGS sequence"/>
</dbReference>
<dbReference type="AlphaFoldDB" id="A0AA39RZR3"/>
<organism evidence="2 3">
    <name type="scientific">Acer saccharum</name>
    <name type="common">Sugar maple</name>
    <dbReference type="NCBI Taxonomy" id="4024"/>
    <lineage>
        <taxon>Eukaryota</taxon>
        <taxon>Viridiplantae</taxon>
        <taxon>Streptophyta</taxon>
        <taxon>Embryophyta</taxon>
        <taxon>Tracheophyta</taxon>
        <taxon>Spermatophyta</taxon>
        <taxon>Magnoliopsida</taxon>
        <taxon>eudicotyledons</taxon>
        <taxon>Gunneridae</taxon>
        <taxon>Pentapetalae</taxon>
        <taxon>rosids</taxon>
        <taxon>malvids</taxon>
        <taxon>Sapindales</taxon>
        <taxon>Sapindaceae</taxon>
        <taxon>Hippocastanoideae</taxon>
        <taxon>Acereae</taxon>
        <taxon>Acer</taxon>
    </lineage>
</organism>
<dbReference type="PANTHER" id="PTHR31439">
    <property type="entry name" value="EXPRESSED PROTEIN"/>
    <property type="match status" value="1"/>
</dbReference>
<reference evidence="2" key="1">
    <citation type="journal article" date="2022" name="Plant J.">
        <title>Strategies of tolerance reflected in two North American maple genomes.</title>
        <authorList>
            <person name="McEvoy S.L."/>
            <person name="Sezen U.U."/>
            <person name="Trouern-Trend A."/>
            <person name="McMahon S.M."/>
            <person name="Schaberg P.G."/>
            <person name="Yang J."/>
            <person name="Wegrzyn J.L."/>
            <person name="Swenson N.G."/>
        </authorList>
    </citation>
    <scope>NUCLEOTIDE SEQUENCE</scope>
    <source>
        <strain evidence="2">NS2018</strain>
    </source>
</reference>
<gene>
    <name evidence="2" type="ORF">LWI29_000621</name>
</gene>
<reference evidence="2" key="2">
    <citation type="submission" date="2023-06" db="EMBL/GenBank/DDBJ databases">
        <authorList>
            <person name="Swenson N.G."/>
            <person name="Wegrzyn J.L."/>
            <person name="Mcevoy S.L."/>
        </authorList>
    </citation>
    <scope>NUCLEOTIDE SEQUENCE</scope>
    <source>
        <strain evidence="2">NS2018</strain>
        <tissue evidence="2">Leaf</tissue>
    </source>
</reference>
<keyword evidence="3" id="KW-1185">Reference proteome</keyword>
<feature type="transmembrane region" description="Helical" evidence="1">
    <location>
        <begin position="494"/>
        <end position="514"/>
    </location>
</feature>
<dbReference type="EMBL" id="JAUESC010000384">
    <property type="protein sequence ID" value="KAK0580320.1"/>
    <property type="molecule type" value="Genomic_DNA"/>
</dbReference>
<name>A0AA39RZR3_ACESA</name>
<keyword evidence="1" id="KW-0812">Transmembrane</keyword>
<accession>A0AA39RZR3</accession>
<proteinExistence type="predicted"/>
<evidence type="ECO:0000313" key="2">
    <source>
        <dbReference type="EMBL" id="KAK0580320.1"/>
    </source>
</evidence>
<evidence type="ECO:0000313" key="3">
    <source>
        <dbReference type="Proteomes" id="UP001168877"/>
    </source>
</evidence>
<keyword evidence="1" id="KW-0472">Membrane</keyword>
<evidence type="ECO:0000256" key="1">
    <source>
        <dbReference type="SAM" id="Phobius"/>
    </source>
</evidence>
<protein>
    <submittedName>
        <fullName evidence="2">Uncharacterized protein</fullName>
    </submittedName>
</protein>
<keyword evidence="1" id="KW-1133">Transmembrane helix</keyword>
<comment type="caution">
    <text evidence="2">The sequence shown here is derived from an EMBL/GenBank/DDBJ whole genome shotgun (WGS) entry which is preliminary data.</text>
</comment>